<reference evidence="1" key="1">
    <citation type="submission" date="2021-01" db="EMBL/GenBank/DDBJ databases">
        <title>Microvirga sp.</title>
        <authorList>
            <person name="Kim M.K."/>
        </authorList>
    </citation>
    <scope>NUCLEOTIDE SEQUENCE</scope>
    <source>
        <strain evidence="1">5420S-16</strain>
    </source>
</reference>
<protein>
    <submittedName>
        <fullName evidence="1">Uncharacterized protein</fullName>
    </submittedName>
</protein>
<evidence type="ECO:0000313" key="2">
    <source>
        <dbReference type="Proteomes" id="UP000605848"/>
    </source>
</evidence>
<gene>
    <name evidence="1" type="ORF">JKG68_27240</name>
</gene>
<keyword evidence="2" id="KW-1185">Reference proteome</keyword>
<sequence>MKSVAYAFSPESFPPDLHGLGFYGDGATGRIEAYGLSPDDGSAEVAAMVRTIQQISTSSGIPITNVAAEGVAAARRCQAPEVAAIIAQAIHLLTDDRFFVIHRYSDTDWRDATYHALPFLSSVEQAYTWLERRITQVKERAAQ</sequence>
<dbReference type="EMBL" id="JAEQMY010000095">
    <property type="protein sequence ID" value="MBL0407617.1"/>
    <property type="molecule type" value="Genomic_DNA"/>
</dbReference>
<organism evidence="1 2">
    <name type="scientific">Microvirga aerilata</name>
    <dbReference type="NCBI Taxonomy" id="670292"/>
    <lineage>
        <taxon>Bacteria</taxon>
        <taxon>Pseudomonadati</taxon>
        <taxon>Pseudomonadota</taxon>
        <taxon>Alphaproteobacteria</taxon>
        <taxon>Hyphomicrobiales</taxon>
        <taxon>Methylobacteriaceae</taxon>
        <taxon>Microvirga</taxon>
    </lineage>
</organism>
<dbReference type="AlphaFoldDB" id="A0A936ZCH3"/>
<dbReference type="Proteomes" id="UP000605848">
    <property type="component" value="Unassembled WGS sequence"/>
</dbReference>
<dbReference type="RefSeq" id="WP_202065028.1">
    <property type="nucleotide sequence ID" value="NZ_JAEQMY010000095.1"/>
</dbReference>
<accession>A0A936ZCH3</accession>
<proteinExistence type="predicted"/>
<name>A0A936ZCH3_9HYPH</name>
<comment type="caution">
    <text evidence="1">The sequence shown here is derived from an EMBL/GenBank/DDBJ whole genome shotgun (WGS) entry which is preliminary data.</text>
</comment>
<evidence type="ECO:0000313" key="1">
    <source>
        <dbReference type="EMBL" id="MBL0407617.1"/>
    </source>
</evidence>